<evidence type="ECO:0000256" key="1">
    <source>
        <dbReference type="SAM" id="MobiDB-lite"/>
    </source>
</evidence>
<name>A0A6J6DPT2_9ZZZZ</name>
<protein>
    <submittedName>
        <fullName evidence="2">Unannotated protein</fullName>
    </submittedName>
</protein>
<sequence>MVDPIQLSPMSGAIDTRPRDGLSPTSPHSDAGIRIEPPPSFACPTATMPAATAAADPPDEPPVEWSRFQGLRVGPYASGSVVIVDPHSGVFVRPIATNPASRSRRYIAESFGARRSIAFSARTPWWCGSPPIAQPRSFTTIGTPANGPVAVRLSDRAASKRRWMIALIDGSSRSAAAIADSTSSEALTSPARTRSAWAHASRRASCCGSSAGMAPR</sequence>
<organism evidence="2">
    <name type="scientific">freshwater metagenome</name>
    <dbReference type="NCBI Taxonomy" id="449393"/>
    <lineage>
        <taxon>unclassified sequences</taxon>
        <taxon>metagenomes</taxon>
        <taxon>ecological metagenomes</taxon>
    </lineage>
</organism>
<accession>A0A6J6DPT2</accession>
<feature type="compositionally biased region" description="Low complexity" evidence="1">
    <location>
        <begin position="44"/>
        <end position="56"/>
    </location>
</feature>
<dbReference type="AlphaFoldDB" id="A0A6J6DPT2"/>
<feature type="region of interest" description="Disordered" evidence="1">
    <location>
        <begin position="180"/>
        <end position="200"/>
    </location>
</feature>
<gene>
    <name evidence="2" type="ORF">UFOPK1493_02023</name>
</gene>
<dbReference type="EMBL" id="CAEZSR010000072">
    <property type="protein sequence ID" value="CAB4564865.1"/>
    <property type="molecule type" value="Genomic_DNA"/>
</dbReference>
<proteinExistence type="predicted"/>
<feature type="compositionally biased region" description="Low complexity" evidence="1">
    <location>
        <begin position="191"/>
        <end position="200"/>
    </location>
</feature>
<reference evidence="2" key="1">
    <citation type="submission" date="2020-05" db="EMBL/GenBank/DDBJ databases">
        <authorList>
            <person name="Chiriac C."/>
            <person name="Salcher M."/>
            <person name="Ghai R."/>
            <person name="Kavagutti S V."/>
        </authorList>
    </citation>
    <scope>NUCLEOTIDE SEQUENCE</scope>
</reference>
<feature type="region of interest" description="Disordered" evidence="1">
    <location>
        <begin position="1"/>
        <end position="63"/>
    </location>
</feature>
<evidence type="ECO:0000313" key="2">
    <source>
        <dbReference type="EMBL" id="CAB4564865.1"/>
    </source>
</evidence>